<dbReference type="UniPathway" id="UPA00028">
    <property type="reaction ID" value="UER00004"/>
</dbReference>
<feature type="coiled-coil region" evidence="10">
    <location>
        <begin position="259"/>
        <end position="286"/>
    </location>
</feature>
<dbReference type="Proteomes" id="UP000285951">
    <property type="component" value="Unassembled WGS sequence"/>
</dbReference>
<dbReference type="InterPro" id="IPR008927">
    <property type="entry name" value="6-PGluconate_DH-like_C_sf"/>
</dbReference>
<dbReference type="InterPro" id="IPR036291">
    <property type="entry name" value="NAD(P)-bd_dom_sf"/>
</dbReference>
<evidence type="ECO:0000256" key="5">
    <source>
        <dbReference type="ARBA" id="ARBA00022857"/>
    </source>
</evidence>
<evidence type="ECO:0000256" key="1">
    <source>
        <dbReference type="ARBA" id="ARBA00004994"/>
    </source>
</evidence>
<evidence type="ECO:0000256" key="8">
    <source>
        <dbReference type="ARBA" id="ARBA00048793"/>
    </source>
</evidence>
<dbReference type="Pfam" id="PF08546">
    <property type="entry name" value="ApbA_C"/>
    <property type="match status" value="1"/>
</dbReference>
<dbReference type="InterPro" id="IPR051402">
    <property type="entry name" value="KPR-Related"/>
</dbReference>
<reference evidence="13 16" key="2">
    <citation type="submission" date="2019-12" db="EMBL/GenBank/DDBJ databases">
        <title>Draft genome sequence of Labilibaculum sp. strain 44 isolated from deep waters of Black Sea.</title>
        <authorList>
            <person name="Yadav S."/>
            <person name="Villanueva L."/>
        </authorList>
    </citation>
    <scope>NUCLEOTIDE SEQUENCE [LARGE SCALE GENOMIC DNA]</scope>
    <source>
        <strain evidence="13 16">44</strain>
    </source>
</reference>
<evidence type="ECO:0000256" key="4">
    <source>
        <dbReference type="ARBA" id="ARBA00019465"/>
    </source>
</evidence>
<dbReference type="InterPro" id="IPR013332">
    <property type="entry name" value="KPR_N"/>
</dbReference>
<gene>
    <name evidence="14" type="ORF">DWB62_015250</name>
    <name evidence="13" type="ORF">GNY23_15250</name>
</gene>
<organism evidence="13 16">
    <name type="scientific">Labilibaculum euxinus</name>
    <dbReference type="NCBI Taxonomy" id="2686357"/>
    <lineage>
        <taxon>Bacteria</taxon>
        <taxon>Pseudomonadati</taxon>
        <taxon>Bacteroidota</taxon>
        <taxon>Bacteroidia</taxon>
        <taxon>Marinilabiliales</taxon>
        <taxon>Marinifilaceae</taxon>
        <taxon>Labilibaculum</taxon>
    </lineage>
</organism>
<dbReference type="Pfam" id="PF02558">
    <property type="entry name" value="ApbA"/>
    <property type="match status" value="1"/>
</dbReference>
<keyword evidence="6 9" id="KW-0560">Oxidoreductase</keyword>
<evidence type="ECO:0000313" key="14">
    <source>
        <dbReference type="EMBL" id="MVB08380.1"/>
    </source>
</evidence>
<dbReference type="Gene3D" id="1.10.1040.10">
    <property type="entry name" value="N-(1-d-carboxylethyl)-l-norvaline Dehydrogenase, domain 2"/>
    <property type="match status" value="1"/>
</dbReference>
<feature type="domain" description="Ketopantoate reductase N-terminal" evidence="11">
    <location>
        <begin position="6"/>
        <end position="146"/>
    </location>
</feature>
<dbReference type="NCBIfam" id="TIGR00745">
    <property type="entry name" value="apbA_panE"/>
    <property type="match status" value="1"/>
</dbReference>
<comment type="similarity">
    <text evidence="2 9">Belongs to the ketopantoate reductase family.</text>
</comment>
<dbReference type="EMBL" id="QTZN02000041">
    <property type="protein sequence ID" value="MVB08380.1"/>
    <property type="molecule type" value="Genomic_DNA"/>
</dbReference>
<dbReference type="EMBL" id="WOTW01000041">
    <property type="protein sequence ID" value="MUP39175.1"/>
    <property type="molecule type" value="Genomic_DNA"/>
</dbReference>
<keyword evidence="5 9" id="KW-0521">NADP</keyword>
<dbReference type="GO" id="GO:0008677">
    <property type="term" value="F:2-dehydropantoate 2-reductase activity"/>
    <property type="evidence" value="ECO:0007669"/>
    <property type="project" value="UniProtKB-EC"/>
</dbReference>
<dbReference type="PANTHER" id="PTHR21708">
    <property type="entry name" value="PROBABLE 2-DEHYDROPANTOATE 2-REDUCTASE"/>
    <property type="match status" value="1"/>
</dbReference>
<evidence type="ECO:0000313" key="13">
    <source>
        <dbReference type="EMBL" id="MUP39175.1"/>
    </source>
</evidence>
<evidence type="ECO:0000256" key="6">
    <source>
        <dbReference type="ARBA" id="ARBA00023002"/>
    </source>
</evidence>
<evidence type="ECO:0000256" key="7">
    <source>
        <dbReference type="ARBA" id="ARBA00032024"/>
    </source>
</evidence>
<name>A0A7M4D946_9BACT</name>
<keyword evidence="15" id="KW-1185">Reference proteome</keyword>
<accession>A0A7M4D946</accession>
<dbReference type="SUPFAM" id="SSF51735">
    <property type="entry name" value="NAD(P)-binding Rossmann-fold domains"/>
    <property type="match status" value="1"/>
</dbReference>
<keyword evidence="9" id="KW-0566">Pantothenate biosynthesis</keyword>
<evidence type="ECO:0000256" key="2">
    <source>
        <dbReference type="ARBA" id="ARBA00007870"/>
    </source>
</evidence>
<dbReference type="Gene3D" id="3.40.50.720">
    <property type="entry name" value="NAD(P)-binding Rossmann-like Domain"/>
    <property type="match status" value="1"/>
</dbReference>
<evidence type="ECO:0000256" key="10">
    <source>
        <dbReference type="SAM" id="Coils"/>
    </source>
</evidence>
<proteinExistence type="inferred from homology"/>
<sequence length="303" mass="33720">MKQTHIYIVGAGAIGKALAVFLKRENKQVSLVRGSADNIPPTEDTIRVIDTDESFQEKITTTTFSNLTSINGIVLITTKTFANEKIAKKLKEKDGDFSIVLLQNGLNIERAFENFDEVYRCVLFSTSQVTNDNEVTFKAVTASPIGKIKGNDCNLNCIIEQINTSNFCFSSENNIQKLVWTKVIANCAFNSICPLLETDNGIFHRSPEAAKLAKIIIKECIAIAQTQGIELNADSLEENLMLISQRSDGQLISTYVDLLNKRKTEIESLNLEIANIANKMNKAEFVTNTRLLGELIKLKSELY</sequence>
<evidence type="ECO:0000313" key="15">
    <source>
        <dbReference type="Proteomes" id="UP000285951"/>
    </source>
</evidence>
<feature type="domain" description="Ketopantoate reductase C-terminal" evidence="12">
    <location>
        <begin position="174"/>
        <end position="283"/>
    </location>
</feature>
<protein>
    <recommendedName>
        <fullName evidence="4 9">2-dehydropantoate 2-reductase</fullName>
        <ecNumber evidence="3 9">1.1.1.169</ecNumber>
    </recommendedName>
    <alternativeName>
        <fullName evidence="7 9">Ketopantoate reductase</fullName>
    </alternativeName>
</protein>
<evidence type="ECO:0000313" key="16">
    <source>
        <dbReference type="Proteomes" id="UP000462449"/>
    </source>
</evidence>
<evidence type="ECO:0000256" key="3">
    <source>
        <dbReference type="ARBA" id="ARBA00013014"/>
    </source>
</evidence>
<dbReference type="RefSeq" id="WP_156196644.1">
    <property type="nucleotide sequence ID" value="NZ_QTZN02000041.1"/>
</dbReference>
<evidence type="ECO:0000259" key="12">
    <source>
        <dbReference type="Pfam" id="PF08546"/>
    </source>
</evidence>
<dbReference type="Proteomes" id="UP000462449">
    <property type="component" value="Unassembled WGS sequence"/>
</dbReference>
<dbReference type="PANTHER" id="PTHR21708:SF26">
    <property type="entry name" value="2-DEHYDROPANTOATE 2-REDUCTASE"/>
    <property type="match status" value="1"/>
</dbReference>
<dbReference type="InterPro" id="IPR013752">
    <property type="entry name" value="KPA_reductase"/>
</dbReference>
<dbReference type="GO" id="GO:0005737">
    <property type="term" value="C:cytoplasm"/>
    <property type="evidence" value="ECO:0007669"/>
    <property type="project" value="TreeGrafter"/>
</dbReference>
<comment type="pathway">
    <text evidence="1 9">Cofactor biosynthesis; (R)-pantothenate biosynthesis; (R)-pantoate from 3-methyl-2-oxobutanoate: step 2/2.</text>
</comment>
<dbReference type="InterPro" id="IPR013328">
    <property type="entry name" value="6PGD_dom2"/>
</dbReference>
<dbReference type="AlphaFoldDB" id="A0A7M4D946"/>
<comment type="catalytic activity">
    <reaction evidence="8 9">
        <text>(R)-pantoate + NADP(+) = 2-dehydropantoate + NADPH + H(+)</text>
        <dbReference type="Rhea" id="RHEA:16233"/>
        <dbReference type="ChEBI" id="CHEBI:11561"/>
        <dbReference type="ChEBI" id="CHEBI:15378"/>
        <dbReference type="ChEBI" id="CHEBI:15980"/>
        <dbReference type="ChEBI" id="CHEBI:57783"/>
        <dbReference type="ChEBI" id="CHEBI:58349"/>
        <dbReference type="EC" id="1.1.1.169"/>
    </reaction>
</comment>
<dbReference type="OrthoDB" id="9800163at2"/>
<keyword evidence="10" id="KW-0175">Coiled coil</keyword>
<dbReference type="GO" id="GO:0015940">
    <property type="term" value="P:pantothenate biosynthetic process"/>
    <property type="evidence" value="ECO:0007669"/>
    <property type="project" value="UniProtKB-UniPathway"/>
</dbReference>
<dbReference type="SUPFAM" id="SSF48179">
    <property type="entry name" value="6-phosphogluconate dehydrogenase C-terminal domain-like"/>
    <property type="match status" value="1"/>
</dbReference>
<evidence type="ECO:0000256" key="9">
    <source>
        <dbReference type="RuleBase" id="RU362068"/>
    </source>
</evidence>
<dbReference type="EC" id="1.1.1.169" evidence="3 9"/>
<reference evidence="14 15" key="1">
    <citation type="submission" date="2019-11" db="EMBL/GenBank/DDBJ databases">
        <title>Draft genome sequence of Labilibaculum sp. strain SYP isolated from Black Sea.</title>
        <authorList>
            <person name="Yadav S."/>
            <person name="Villanueva L."/>
        </authorList>
    </citation>
    <scope>NUCLEOTIDE SEQUENCE [LARGE SCALE GENOMIC DNA]</scope>
    <source>
        <strain evidence="14 15">44</strain>
    </source>
</reference>
<comment type="function">
    <text evidence="9">Catalyzes the NADPH-dependent reduction of ketopantoate into pantoic acid.</text>
</comment>
<evidence type="ECO:0000259" key="11">
    <source>
        <dbReference type="Pfam" id="PF02558"/>
    </source>
</evidence>
<dbReference type="InterPro" id="IPR003710">
    <property type="entry name" value="ApbA"/>
</dbReference>
<comment type="caution">
    <text evidence="13">The sequence shown here is derived from an EMBL/GenBank/DDBJ whole genome shotgun (WGS) entry which is preliminary data.</text>
</comment>